<proteinExistence type="predicted"/>
<evidence type="ECO:0000313" key="1">
    <source>
        <dbReference type="EMBL" id="KAJ8628092.1"/>
    </source>
</evidence>
<accession>A0ACC2L3L9</accession>
<reference evidence="1 2" key="1">
    <citation type="journal article" date="2022" name="Hortic Res">
        <title>A haplotype resolved chromosomal level avocado genome allows analysis of novel avocado genes.</title>
        <authorList>
            <person name="Nath O."/>
            <person name="Fletcher S.J."/>
            <person name="Hayward A."/>
            <person name="Shaw L.M."/>
            <person name="Masouleh A.K."/>
            <person name="Furtado A."/>
            <person name="Henry R.J."/>
            <person name="Mitter N."/>
        </authorList>
    </citation>
    <scope>NUCLEOTIDE SEQUENCE [LARGE SCALE GENOMIC DNA]</scope>
    <source>
        <strain evidence="2">cv. Hass</strain>
    </source>
</reference>
<sequence>MESRRVLVLVLLVVMAVGSSPSWGVEAAYVIVMKPCTQDKCTEDCKIALKEKFLRANCPKNSSNMEFCICWSTESGEE</sequence>
<name>A0ACC2L3L9_PERAE</name>
<organism evidence="1 2">
    <name type="scientific">Persea americana</name>
    <name type="common">Avocado</name>
    <dbReference type="NCBI Taxonomy" id="3435"/>
    <lineage>
        <taxon>Eukaryota</taxon>
        <taxon>Viridiplantae</taxon>
        <taxon>Streptophyta</taxon>
        <taxon>Embryophyta</taxon>
        <taxon>Tracheophyta</taxon>
        <taxon>Spermatophyta</taxon>
        <taxon>Magnoliopsida</taxon>
        <taxon>Magnoliidae</taxon>
        <taxon>Laurales</taxon>
        <taxon>Lauraceae</taxon>
        <taxon>Persea</taxon>
    </lineage>
</organism>
<gene>
    <name evidence="1" type="ORF">MRB53_021399</name>
</gene>
<comment type="caution">
    <text evidence="1">The sequence shown here is derived from an EMBL/GenBank/DDBJ whole genome shotgun (WGS) entry which is preliminary data.</text>
</comment>
<keyword evidence="2" id="KW-1185">Reference proteome</keyword>
<dbReference type="Proteomes" id="UP001234297">
    <property type="component" value="Chromosome 6"/>
</dbReference>
<evidence type="ECO:0000313" key="2">
    <source>
        <dbReference type="Proteomes" id="UP001234297"/>
    </source>
</evidence>
<protein>
    <submittedName>
        <fullName evidence="1">Uncharacterized protein</fullName>
    </submittedName>
</protein>
<dbReference type="EMBL" id="CM056814">
    <property type="protein sequence ID" value="KAJ8628092.1"/>
    <property type="molecule type" value="Genomic_DNA"/>
</dbReference>